<dbReference type="GO" id="GO:0003677">
    <property type="term" value="F:DNA binding"/>
    <property type="evidence" value="ECO:0007669"/>
    <property type="project" value="UniProtKB-KW"/>
</dbReference>
<dbReference type="Gene3D" id="3.30.450.40">
    <property type="match status" value="1"/>
</dbReference>
<comment type="caution">
    <text evidence="6">The sequence shown here is derived from an EMBL/GenBank/DDBJ whole genome shotgun (WGS) entry which is preliminary data.</text>
</comment>
<evidence type="ECO:0000256" key="2">
    <source>
        <dbReference type="ARBA" id="ARBA00023125"/>
    </source>
</evidence>
<dbReference type="InterPro" id="IPR005471">
    <property type="entry name" value="Tscrpt_reg_IclR_N"/>
</dbReference>
<dbReference type="PANTHER" id="PTHR30136:SF24">
    <property type="entry name" value="HTH-TYPE TRANSCRIPTIONAL REPRESSOR ALLR"/>
    <property type="match status" value="1"/>
</dbReference>
<organism evidence="6 7">
    <name type="scientific">Phytoactinopolyspora mesophila</name>
    <dbReference type="NCBI Taxonomy" id="2650750"/>
    <lineage>
        <taxon>Bacteria</taxon>
        <taxon>Bacillati</taxon>
        <taxon>Actinomycetota</taxon>
        <taxon>Actinomycetes</taxon>
        <taxon>Jiangellales</taxon>
        <taxon>Jiangellaceae</taxon>
        <taxon>Phytoactinopolyspora</taxon>
    </lineage>
</organism>
<evidence type="ECO:0000313" key="6">
    <source>
        <dbReference type="EMBL" id="NDL56449.1"/>
    </source>
</evidence>
<evidence type="ECO:0000256" key="3">
    <source>
        <dbReference type="ARBA" id="ARBA00023163"/>
    </source>
</evidence>
<dbReference type="PANTHER" id="PTHR30136">
    <property type="entry name" value="HELIX-TURN-HELIX TRANSCRIPTIONAL REGULATOR, ICLR FAMILY"/>
    <property type="match status" value="1"/>
</dbReference>
<keyword evidence="3" id="KW-0804">Transcription</keyword>
<dbReference type="GO" id="GO:0045892">
    <property type="term" value="P:negative regulation of DNA-templated transcription"/>
    <property type="evidence" value="ECO:0007669"/>
    <property type="project" value="TreeGrafter"/>
</dbReference>
<feature type="domain" description="IclR-ED" evidence="5">
    <location>
        <begin position="117"/>
        <end position="296"/>
    </location>
</feature>
<gene>
    <name evidence="6" type="ORF">F7O44_05115</name>
</gene>
<dbReference type="SUPFAM" id="SSF46785">
    <property type="entry name" value="Winged helix' DNA-binding domain"/>
    <property type="match status" value="1"/>
</dbReference>
<dbReference type="SMART" id="SM00346">
    <property type="entry name" value="HTH_ICLR"/>
    <property type="match status" value="1"/>
</dbReference>
<dbReference type="InterPro" id="IPR036390">
    <property type="entry name" value="WH_DNA-bd_sf"/>
</dbReference>
<feature type="region of interest" description="Disordered" evidence="4">
    <location>
        <begin position="295"/>
        <end position="316"/>
    </location>
</feature>
<dbReference type="Gene3D" id="1.10.10.10">
    <property type="entry name" value="Winged helix-like DNA-binding domain superfamily/Winged helix DNA-binding domain"/>
    <property type="match status" value="1"/>
</dbReference>
<dbReference type="Pfam" id="PF01614">
    <property type="entry name" value="IclR_C"/>
    <property type="match status" value="1"/>
</dbReference>
<dbReference type="AlphaFoldDB" id="A0A7K3LZM4"/>
<protein>
    <submittedName>
        <fullName evidence="6">Helix-turn-helix domain-containing protein</fullName>
    </submittedName>
</protein>
<dbReference type="InterPro" id="IPR050707">
    <property type="entry name" value="HTH_MetabolicPath_Reg"/>
</dbReference>
<accession>A0A7K3LZM4</accession>
<dbReference type="InterPro" id="IPR014757">
    <property type="entry name" value="Tscrpt_reg_IclR_C"/>
</dbReference>
<sequence length="316" mass="34584">MVSGHGRGAAPKVVPPGGPGVCCGMPEKTDLKQAETYPNEDMRPDNPVAESGCKRTAAGRVLSLLGAFSSGGGSMTLSEISRYADLSLTTTHRLIREVLDWGGLEVDDTGHYRLSRKILDLASASTQALRLRETALPHLMDLHRRTGLTVNLAVRDGMNVMYLEALRSHPNYTGENRIGGRLRLHITATGLVLLAYADQSVVEEYLREPLKRYTPHTLADVSALTDFLQTVRENRYAIASQFVVMEVSSVAAPVVGVDGTVETAVGMVCPASQHDPHRLVDQVRLTANRISRDLRERKTTPDPRTVDFNRRHAGLI</sequence>
<keyword evidence="1" id="KW-0805">Transcription regulation</keyword>
<dbReference type="GO" id="GO:0003700">
    <property type="term" value="F:DNA-binding transcription factor activity"/>
    <property type="evidence" value="ECO:0007669"/>
    <property type="project" value="TreeGrafter"/>
</dbReference>
<name>A0A7K3LZM4_9ACTN</name>
<dbReference type="Proteomes" id="UP000460435">
    <property type="component" value="Unassembled WGS sequence"/>
</dbReference>
<evidence type="ECO:0000256" key="4">
    <source>
        <dbReference type="SAM" id="MobiDB-lite"/>
    </source>
</evidence>
<dbReference type="PROSITE" id="PS51078">
    <property type="entry name" value="ICLR_ED"/>
    <property type="match status" value="1"/>
</dbReference>
<feature type="compositionally biased region" description="Basic and acidic residues" evidence="4">
    <location>
        <begin position="295"/>
        <end position="310"/>
    </location>
</feature>
<reference evidence="6 7" key="1">
    <citation type="submission" date="2019-11" db="EMBL/GenBank/DDBJ databases">
        <authorList>
            <person name="Li X.-J."/>
            <person name="Feng X.-M."/>
        </authorList>
    </citation>
    <scope>NUCLEOTIDE SEQUENCE [LARGE SCALE GENOMIC DNA]</scope>
    <source>
        <strain evidence="6 7">XMNu-373</strain>
    </source>
</reference>
<evidence type="ECO:0000313" key="7">
    <source>
        <dbReference type="Proteomes" id="UP000460435"/>
    </source>
</evidence>
<keyword evidence="7" id="KW-1185">Reference proteome</keyword>
<keyword evidence="2" id="KW-0238">DNA-binding</keyword>
<dbReference type="SUPFAM" id="SSF55781">
    <property type="entry name" value="GAF domain-like"/>
    <property type="match status" value="1"/>
</dbReference>
<dbReference type="InterPro" id="IPR029016">
    <property type="entry name" value="GAF-like_dom_sf"/>
</dbReference>
<evidence type="ECO:0000256" key="1">
    <source>
        <dbReference type="ARBA" id="ARBA00023015"/>
    </source>
</evidence>
<dbReference type="EMBL" id="WLZY01000001">
    <property type="protein sequence ID" value="NDL56449.1"/>
    <property type="molecule type" value="Genomic_DNA"/>
</dbReference>
<proteinExistence type="predicted"/>
<dbReference type="Pfam" id="PF09339">
    <property type="entry name" value="HTH_IclR"/>
    <property type="match status" value="1"/>
</dbReference>
<dbReference type="InterPro" id="IPR036388">
    <property type="entry name" value="WH-like_DNA-bd_sf"/>
</dbReference>
<evidence type="ECO:0000259" key="5">
    <source>
        <dbReference type="PROSITE" id="PS51078"/>
    </source>
</evidence>